<name>A0A815WJF0_9BILA</name>
<gene>
    <name evidence="6" type="ORF">VCS650_LOCUS44084</name>
</gene>
<keyword evidence="3 5" id="KW-1133">Transmembrane helix</keyword>
<dbReference type="AlphaFoldDB" id="A0A815WJF0"/>
<keyword evidence="2 5" id="KW-0812">Transmembrane</keyword>
<evidence type="ECO:0000313" key="7">
    <source>
        <dbReference type="Proteomes" id="UP000663891"/>
    </source>
</evidence>
<accession>A0A815WJF0</accession>
<dbReference type="InterPro" id="IPR036259">
    <property type="entry name" value="MFS_trans_sf"/>
</dbReference>
<evidence type="ECO:0000256" key="4">
    <source>
        <dbReference type="ARBA" id="ARBA00023136"/>
    </source>
</evidence>
<comment type="caution">
    <text evidence="6">The sequence shown here is derived from an EMBL/GenBank/DDBJ whole genome shotgun (WGS) entry which is preliminary data.</text>
</comment>
<organism evidence="6 7">
    <name type="scientific">Adineta steineri</name>
    <dbReference type="NCBI Taxonomy" id="433720"/>
    <lineage>
        <taxon>Eukaryota</taxon>
        <taxon>Metazoa</taxon>
        <taxon>Spiralia</taxon>
        <taxon>Gnathifera</taxon>
        <taxon>Rotifera</taxon>
        <taxon>Eurotatoria</taxon>
        <taxon>Bdelloidea</taxon>
        <taxon>Adinetida</taxon>
        <taxon>Adinetidae</taxon>
        <taxon>Adineta</taxon>
    </lineage>
</organism>
<evidence type="ECO:0000256" key="1">
    <source>
        <dbReference type="ARBA" id="ARBA00004370"/>
    </source>
</evidence>
<evidence type="ECO:0000256" key="3">
    <source>
        <dbReference type="ARBA" id="ARBA00022989"/>
    </source>
</evidence>
<feature type="non-terminal residue" evidence="6">
    <location>
        <position position="47"/>
    </location>
</feature>
<evidence type="ECO:0000313" key="6">
    <source>
        <dbReference type="EMBL" id="CAF1544014.1"/>
    </source>
</evidence>
<dbReference type="Gene3D" id="1.20.1250.20">
    <property type="entry name" value="MFS general substrate transporter like domains"/>
    <property type="match status" value="1"/>
</dbReference>
<reference evidence="6" key="1">
    <citation type="submission" date="2021-02" db="EMBL/GenBank/DDBJ databases">
        <authorList>
            <person name="Nowell W R."/>
        </authorList>
    </citation>
    <scope>NUCLEOTIDE SEQUENCE</scope>
</reference>
<dbReference type="EMBL" id="CAJNON010008241">
    <property type="protein sequence ID" value="CAF1544014.1"/>
    <property type="molecule type" value="Genomic_DNA"/>
</dbReference>
<dbReference type="OrthoDB" id="4540492at2759"/>
<dbReference type="Pfam" id="PF00083">
    <property type="entry name" value="Sugar_tr"/>
    <property type="match status" value="1"/>
</dbReference>
<evidence type="ECO:0000256" key="5">
    <source>
        <dbReference type="SAM" id="Phobius"/>
    </source>
</evidence>
<dbReference type="GO" id="GO:0022857">
    <property type="term" value="F:transmembrane transporter activity"/>
    <property type="evidence" value="ECO:0007669"/>
    <property type="project" value="InterPro"/>
</dbReference>
<feature type="transmembrane region" description="Helical" evidence="5">
    <location>
        <begin position="12"/>
        <end position="33"/>
    </location>
</feature>
<sequence length="47" mass="5296">MDRVGRRLLHLIGLGGMIITSLILFISLLLQSINVWNKISLAMTILF</sequence>
<dbReference type="GO" id="GO:0016020">
    <property type="term" value="C:membrane"/>
    <property type="evidence" value="ECO:0007669"/>
    <property type="project" value="UniProtKB-SubCell"/>
</dbReference>
<proteinExistence type="predicted"/>
<dbReference type="InterPro" id="IPR005828">
    <property type="entry name" value="MFS_sugar_transport-like"/>
</dbReference>
<comment type="subcellular location">
    <subcellularLocation>
        <location evidence="1">Membrane</location>
    </subcellularLocation>
</comment>
<evidence type="ECO:0000256" key="2">
    <source>
        <dbReference type="ARBA" id="ARBA00022692"/>
    </source>
</evidence>
<keyword evidence="4 5" id="KW-0472">Membrane</keyword>
<protein>
    <submittedName>
        <fullName evidence="6">Uncharacterized protein</fullName>
    </submittedName>
</protein>
<dbReference type="Proteomes" id="UP000663891">
    <property type="component" value="Unassembled WGS sequence"/>
</dbReference>